<dbReference type="EMBL" id="AXCV01000115">
    <property type="protein sequence ID" value="KGO32048.1"/>
    <property type="molecule type" value="Genomic_DNA"/>
</dbReference>
<organism evidence="1 2">
    <name type="scientific">Oenococcus alcoholitolerans</name>
    <dbReference type="NCBI Taxonomy" id="931074"/>
    <lineage>
        <taxon>Bacteria</taxon>
        <taxon>Bacillati</taxon>
        <taxon>Bacillota</taxon>
        <taxon>Bacilli</taxon>
        <taxon>Lactobacillales</taxon>
        <taxon>Lactobacillaceae</taxon>
        <taxon>Oenococcus</taxon>
    </lineage>
</organism>
<name>A0ABR4XRE1_9LACO</name>
<sequence>MADFFCFFGQFYFSAFNGLPSNSGQPIKPYHYVAPDHFSIKHRDNFAENRIQKKIFLLAVSIKG</sequence>
<gene>
    <name evidence="1" type="ORF">Q757_03390</name>
</gene>
<evidence type="ECO:0000313" key="2">
    <source>
        <dbReference type="Proteomes" id="UP000030023"/>
    </source>
</evidence>
<proteinExistence type="predicted"/>
<comment type="caution">
    <text evidence="1">The sequence shown here is derived from an EMBL/GenBank/DDBJ whole genome shotgun (WGS) entry which is preliminary data.</text>
</comment>
<reference evidence="1 2" key="1">
    <citation type="journal article" date="2014" name="Antonie Van Leeuwenhoek">
        <title>Oenococcus alcoholitolerans sp. nov., a lactic acid bacteria isolated from cachaca and ethanol fermentation processes.</title>
        <authorList>
            <person name="Badotti F."/>
            <person name="Moreira A.P."/>
            <person name="Tonon L.A."/>
            <person name="de Lucena B.T."/>
            <person name="Gomes Fde C."/>
            <person name="Kruger R."/>
            <person name="Thompson C.C."/>
            <person name="de Morais M.A.Jr."/>
            <person name="Rosa C.A."/>
            <person name="Thompson F.L."/>
        </authorList>
    </citation>
    <scope>NUCLEOTIDE SEQUENCE [LARGE SCALE GENOMIC DNA]</scope>
    <source>
        <strain evidence="1 2">UFRJ-M7.2.18</strain>
    </source>
</reference>
<accession>A0ABR4XRE1</accession>
<keyword evidence="2" id="KW-1185">Reference proteome</keyword>
<dbReference type="Proteomes" id="UP000030023">
    <property type="component" value="Unassembled WGS sequence"/>
</dbReference>
<evidence type="ECO:0000313" key="1">
    <source>
        <dbReference type="EMBL" id="KGO32048.1"/>
    </source>
</evidence>
<protein>
    <submittedName>
        <fullName evidence="1">Uncharacterized protein</fullName>
    </submittedName>
</protein>